<evidence type="ECO:0000256" key="3">
    <source>
        <dbReference type="ARBA" id="ARBA00004638"/>
    </source>
</evidence>
<feature type="transmembrane region" description="Helical" evidence="27">
    <location>
        <begin position="438"/>
        <end position="460"/>
    </location>
</feature>
<feature type="transmembrane region" description="Helical" evidence="27">
    <location>
        <begin position="179"/>
        <end position="200"/>
    </location>
</feature>
<evidence type="ECO:0000256" key="15">
    <source>
        <dbReference type="ARBA" id="ARBA00023329"/>
    </source>
</evidence>
<protein>
    <recommendedName>
        <fullName evidence="23">Sialin</fullName>
    </recommendedName>
    <alternativeName>
        <fullName evidence="26">H(+)/nitrate cotransporter</fullName>
    </alternativeName>
    <alternativeName>
        <fullName evidence="24">H(+)/sialic acid cotransporter</fullName>
    </alternativeName>
    <alternativeName>
        <fullName evidence="25">Vesicular excitatory amino acid transporter</fullName>
    </alternativeName>
</protein>
<dbReference type="AlphaFoldDB" id="A0AAJ6QQ46"/>
<evidence type="ECO:0000256" key="18">
    <source>
        <dbReference type="ARBA" id="ARBA00050625"/>
    </source>
</evidence>
<feature type="transmembrane region" description="Helical" evidence="27">
    <location>
        <begin position="21"/>
        <end position="39"/>
    </location>
</feature>
<evidence type="ECO:0000256" key="20">
    <source>
        <dbReference type="ARBA" id="ARBA00051447"/>
    </source>
</evidence>
<evidence type="ECO:0000256" key="7">
    <source>
        <dbReference type="ARBA" id="ARBA00022475"/>
    </source>
</evidence>
<comment type="catalytic activity">
    <reaction evidence="18">
        <text>N-acetylneuraminate(in) + H(+)(in) = N-acetylneuraminate(out) + H(+)(out)</text>
        <dbReference type="Rhea" id="RHEA:28987"/>
        <dbReference type="ChEBI" id="CHEBI:15378"/>
        <dbReference type="ChEBI" id="CHEBI:35418"/>
    </reaction>
    <physiologicalReaction direction="right-to-left" evidence="18">
        <dbReference type="Rhea" id="RHEA:28989"/>
    </physiologicalReaction>
</comment>
<dbReference type="GO" id="GO:0016323">
    <property type="term" value="C:basolateral plasma membrane"/>
    <property type="evidence" value="ECO:0007669"/>
    <property type="project" value="UniProtKB-SubCell"/>
</dbReference>
<evidence type="ECO:0000256" key="25">
    <source>
        <dbReference type="ARBA" id="ARBA00081195"/>
    </source>
</evidence>
<evidence type="ECO:0000256" key="8">
    <source>
        <dbReference type="ARBA" id="ARBA00022692"/>
    </source>
</evidence>
<sequence length="504" mass="55133">MVDQSVEERVFKTRAGFIKHRYVICMLVFTGLALVYAMRVNLGVAIISMARSSADANKTSLNGVCSSGISPKNGTPVVQPEFDWDSSQRDFLLGAFFYGYISTQIPGGIMAAKLSIKWVFGYGVFLTSLLTIATHFVARWSLTGFVVLRILEGITEGVTFPSLYCLVARWAPESERTTMTTLCVIGTNIGTVITMPITAALASSSLGWPSSFYLPGAAGVLWSLVWYICATSQPENHRWISDEEREYIIKNRGTSHNRSRKIPWLSILTSRPVWMFAIARMIGSITFYMFLTEMPSFVDEIFGVPAIDNGVLNGFFYVLYATSSFGSGILSDYLIRRNFMSRSNVRKLFECSSFVSSGAMLLIVTQLGCSYTAVAVVLCFACSFVALNGGGDAGLALDLAPELAGSVMGFGNMVGNVGAIIATQLVSISRNPENAHAGWNLAFIITALASFFGAILFAFLGTAEEQPWAKEESDEVHFVDEAAEEEISNMSIPKRYSIQYATIQ</sequence>
<dbReference type="FunFam" id="1.20.1250.20:FF:000067">
    <property type="entry name" value="sialin isoform X2"/>
    <property type="match status" value="1"/>
</dbReference>
<keyword evidence="9" id="KW-0769">Symport</keyword>
<comment type="catalytic activity">
    <reaction evidence="17">
        <text>L-aspartate(out) = L-aspartate(in)</text>
        <dbReference type="Rhea" id="RHEA:66332"/>
        <dbReference type="ChEBI" id="CHEBI:29991"/>
    </reaction>
    <physiologicalReaction direction="left-to-right" evidence="17">
        <dbReference type="Rhea" id="RHEA:66333"/>
    </physiologicalReaction>
</comment>
<comment type="catalytic activity">
    <reaction evidence="16">
        <text>2 nitrate(out) + H(+)(out) = 2 nitrate(in) + H(+)(in)</text>
        <dbReference type="Rhea" id="RHEA:71539"/>
        <dbReference type="ChEBI" id="CHEBI:15378"/>
        <dbReference type="ChEBI" id="CHEBI:17632"/>
    </reaction>
    <physiologicalReaction direction="left-to-right" evidence="16">
        <dbReference type="Rhea" id="RHEA:71540"/>
    </physiologicalReaction>
</comment>
<dbReference type="PANTHER" id="PTHR11662">
    <property type="entry name" value="SOLUTE CARRIER FAMILY 17"/>
    <property type="match status" value="1"/>
</dbReference>
<evidence type="ECO:0000256" key="1">
    <source>
        <dbReference type="ARBA" id="ARBA00004432"/>
    </source>
</evidence>
<evidence type="ECO:0000256" key="27">
    <source>
        <dbReference type="SAM" id="Phobius"/>
    </source>
</evidence>
<dbReference type="KEGG" id="goe:100903305"/>
<keyword evidence="15" id="KW-0968">Cytoplasmic vesicle</keyword>
<keyword evidence="29" id="KW-1185">Reference proteome</keyword>
<comment type="function">
    <text evidence="22">Receptor for CM101, a polysaccharide produced by group B Streptococcus with antipathoangiogenic properties.</text>
</comment>
<gene>
    <name evidence="30" type="primary">LOC100903305</name>
</gene>
<feature type="transmembrane region" description="Helical" evidence="27">
    <location>
        <begin position="407"/>
        <end position="426"/>
    </location>
</feature>
<reference evidence="30" key="1">
    <citation type="submission" date="2025-08" db="UniProtKB">
        <authorList>
            <consortium name="RefSeq"/>
        </authorList>
    </citation>
    <scope>IDENTIFICATION</scope>
</reference>
<comment type="similarity">
    <text evidence="5">Belongs to the major facilitator superfamily. Organophosphate:Pi antiporter (OPA) (TC 2.A.1.4) family.</text>
</comment>
<dbReference type="Pfam" id="PF07690">
    <property type="entry name" value="MFS_1"/>
    <property type="match status" value="1"/>
</dbReference>
<dbReference type="PIRSF" id="PIRSF002808">
    <property type="entry name" value="Hexose_phosphate_transp"/>
    <property type="match status" value="1"/>
</dbReference>
<evidence type="ECO:0000256" key="5">
    <source>
        <dbReference type="ARBA" id="ARBA00009598"/>
    </source>
</evidence>
<evidence type="ECO:0000256" key="26">
    <source>
        <dbReference type="ARBA" id="ARBA00081925"/>
    </source>
</evidence>
<keyword evidence="12 27" id="KW-0472">Membrane</keyword>
<keyword evidence="14" id="KW-0458">Lysosome</keyword>
<evidence type="ECO:0000259" key="28">
    <source>
        <dbReference type="PROSITE" id="PS50850"/>
    </source>
</evidence>
<feature type="transmembrane region" description="Helical" evidence="27">
    <location>
        <begin position="273"/>
        <end position="291"/>
    </location>
</feature>
<keyword evidence="6" id="KW-0813">Transport</keyword>
<evidence type="ECO:0000256" key="11">
    <source>
        <dbReference type="ARBA" id="ARBA00023018"/>
    </source>
</evidence>
<dbReference type="SUPFAM" id="SSF103473">
    <property type="entry name" value="MFS general substrate transporter"/>
    <property type="match status" value="1"/>
</dbReference>
<keyword evidence="10 27" id="KW-1133">Transmembrane helix</keyword>
<evidence type="ECO:0000256" key="22">
    <source>
        <dbReference type="ARBA" id="ARBA00056891"/>
    </source>
</evidence>
<evidence type="ECO:0000256" key="14">
    <source>
        <dbReference type="ARBA" id="ARBA00023228"/>
    </source>
</evidence>
<dbReference type="RefSeq" id="XP_003740396.1">
    <property type="nucleotide sequence ID" value="XM_003740348.1"/>
</dbReference>
<feature type="domain" description="Major facilitator superfamily (MFS) profile" evidence="28">
    <location>
        <begin position="29"/>
        <end position="465"/>
    </location>
</feature>
<keyword evidence="7" id="KW-1003">Cell membrane</keyword>
<dbReference type="GO" id="GO:0015293">
    <property type="term" value="F:symporter activity"/>
    <property type="evidence" value="ECO:0007669"/>
    <property type="project" value="UniProtKB-KW"/>
</dbReference>
<evidence type="ECO:0000256" key="13">
    <source>
        <dbReference type="ARBA" id="ARBA00023180"/>
    </source>
</evidence>
<dbReference type="GO" id="GO:0030672">
    <property type="term" value="C:synaptic vesicle membrane"/>
    <property type="evidence" value="ECO:0007669"/>
    <property type="project" value="UniProtKB-SubCell"/>
</dbReference>
<dbReference type="InterPro" id="IPR000849">
    <property type="entry name" value="Sugar_P_transporter"/>
</dbReference>
<evidence type="ECO:0000313" key="29">
    <source>
        <dbReference type="Proteomes" id="UP000694867"/>
    </source>
</evidence>
<evidence type="ECO:0000256" key="6">
    <source>
        <dbReference type="ARBA" id="ARBA00022448"/>
    </source>
</evidence>
<proteinExistence type="inferred from homology"/>
<feature type="transmembrane region" description="Helical" evidence="27">
    <location>
        <begin position="91"/>
        <end position="112"/>
    </location>
</feature>
<evidence type="ECO:0000256" key="4">
    <source>
        <dbReference type="ARBA" id="ARBA00004656"/>
    </source>
</evidence>
<evidence type="ECO:0000256" key="23">
    <source>
        <dbReference type="ARBA" id="ARBA00069713"/>
    </source>
</evidence>
<dbReference type="GO" id="GO:0006820">
    <property type="term" value="P:monoatomic anion transport"/>
    <property type="evidence" value="ECO:0007669"/>
    <property type="project" value="TreeGrafter"/>
</dbReference>
<comment type="catalytic activity">
    <reaction evidence="21">
        <text>D-glucuronate(out) + H(+)(out) = D-glucuronate(in) + H(+)(in)</text>
        <dbReference type="Rhea" id="RHEA:72591"/>
        <dbReference type="ChEBI" id="CHEBI:15378"/>
        <dbReference type="ChEBI" id="CHEBI:58720"/>
    </reaction>
    <physiologicalReaction direction="left-to-right" evidence="21">
        <dbReference type="Rhea" id="RHEA:72592"/>
    </physiologicalReaction>
</comment>
<comment type="subcellular location">
    <subcellularLocation>
        <location evidence="2">Basolateral cell membrane</location>
        <topology evidence="2">Multi-pass membrane protein</topology>
    </subcellularLocation>
    <subcellularLocation>
        <location evidence="3">Cytoplasmic vesicle</location>
        <location evidence="3">Secretory vesicle membrane</location>
        <topology evidence="3">Multi-pass membrane protein</topology>
    </subcellularLocation>
    <subcellularLocation>
        <location evidence="1">Cytoplasmic vesicle</location>
        <location evidence="1">Secretory vesicle</location>
        <location evidence="1">Synaptic vesicle membrane</location>
    </subcellularLocation>
    <subcellularLocation>
        <location evidence="4">Lysosome membrane</location>
    </subcellularLocation>
</comment>
<feature type="transmembrane region" description="Helical" evidence="27">
    <location>
        <begin position="144"/>
        <end position="167"/>
    </location>
</feature>
<comment type="catalytic activity">
    <reaction evidence="19">
        <text>N-acetyl-L-aspartyl-L-glutamate(out) = N-acetyl-L-aspartyl-L-glutamate(in)</text>
        <dbReference type="Rhea" id="RHEA:72599"/>
        <dbReference type="ChEBI" id="CHEBI:76931"/>
    </reaction>
    <physiologicalReaction direction="left-to-right" evidence="19">
        <dbReference type="Rhea" id="RHEA:72600"/>
    </physiologicalReaction>
</comment>
<evidence type="ECO:0000256" key="24">
    <source>
        <dbReference type="ARBA" id="ARBA00080244"/>
    </source>
</evidence>
<organism evidence="29 30">
    <name type="scientific">Galendromus occidentalis</name>
    <name type="common">western predatory mite</name>
    <dbReference type="NCBI Taxonomy" id="34638"/>
    <lineage>
        <taxon>Eukaryota</taxon>
        <taxon>Metazoa</taxon>
        <taxon>Ecdysozoa</taxon>
        <taxon>Arthropoda</taxon>
        <taxon>Chelicerata</taxon>
        <taxon>Arachnida</taxon>
        <taxon>Acari</taxon>
        <taxon>Parasitiformes</taxon>
        <taxon>Mesostigmata</taxon>
        <taxon>Gamasina</taxon>
        <taxon>Phytoseioidea</taxon>
        <taxon>Phytoseiidae</taxon>
        <taxon>Typhlodrominae</taxon>
        <taxon>Galendromus</taxon>
    </lineage>
</organism>
<dbReference type="PANTHER" id="PTHR11662:SF399">
    <property type="entry name" value="FI19708P1-RELATED"/>
    <property type="match status" value="1"/>
</dbReference>
<evidence type="ECO:0000256" key="17">
    <source>
        <dbReference type="ARBA" id="ARBA00050554"/>
    </source>
</evidence>
<feature type="transmembrane region" description="Helical" evidence="27">
    <location>
        <begin position="212"/>
        <end position="230"/>
    </location>
</feature>
<evidence type="ECO:0000313" key="30">
    <source>
        <dbReference type="RefSeq" id="XP_003740396.1"/>
    </source>
</evidence>
<dbReference type="InterPro" id="IPR011701">
    <property type="entry name" value="MFS"/>
</dbReference>
<feature type="transmembrane region" description="Helical" evidence="27">
    <location>
        <begin position="119"/>
        <end position="138"/>
    </location>
</feature>
<dbReference type="GO" id="GO:0046942">
    <property type="term" value="P:carboxylic acid transport"/>
    <property type="evidence" value="ECO:0007669"/>
    <property type="project" value="UniProtKB-ARBA"/>
</dbReference>
<keyword evidence="11" id="KW-0770">Synapse</keyword>
<feature type="transmembrane region" description="Helical" evidence="27">
    <location>
        <begin position="354"/>
        <end position="387"/>
    </location>
</feature>
<evidence type="ECO:0000256" key="12">
    <source>
        <dbReference type="ARBA" id="ARBA00023136"/>
    </source>
</evidence>
<dbReference type="GeneID" id="100903305"/>
<dbReference type="GO" id="GO:0005765">
    <property type="term" value="C:lysosomal membrane"/>
    <property type="evidence" value="ECO:0007669"/>
    <property type="project" value="UniProtKB-SubCell"/>
</dbReference>
<dbReference type="InterPro" id="IPR050382">
    <property type="entry name" value="MFS_Na/Anion_cotransporter"/>
</dbReference>
<dbReference type="InterPro" id="IPR020846">
    <property type="entry name" value="MFS_dom"/>
</dbReference>
<name>A0AAJ6QQ46_9ACAR</name>
<evidence type="ECO:0000256" key="16">
    <source>
        <dbReference type="ARBA" id="ARBA00050101"/>
    </source>
</evidence>
<dbReference type="Gene3D" id="1.20.1250.20">
    <property type="entry name" value="MFS general substrate transporter like domains"/>
    <property type="match status" value="2"/>
</dbReference>
<feature type="transmembrane region" description="Helical" evidence="27">
    <location>
        <begin position="311"/>
        <end position="334"/>
    </location>
</feature>
<evidence type="ECO:0000256" key="10">
    <source>
        <dbReference type="ARBA" id="ARBA00022989"/>
    </source>
</evidence>
<evidence type="ECO:0000256" key="21">
    <source>
        <dbReference type="ARBA" id="ARBA00051612"/>
    </source>
</evidence>
<dbReference type="InterPro" id="IPR036259">
    <property type="entry name" value="MFS_trans_sf"/>
</dbReference>
<dbReference type="FunFam" id="1.20.1250.20:FF:000003">
    <property type="entry name" value="Solute carrier family 17 member 3"/>
    <property type="match status" value="1"/>
</dbReference>
<comment type="catalytic activity">
    <reaction evidence="20">
        <text>L-glutamate(out) = L-glutamate(in)</text>
        <dbReference type="Rhea" id="RHEA:66336"/>
        <dbReference type="ChEBI" id="CHEBI:29985"/>
    </reaction>
    <physiologicalReaction direction="left-to-right" evidence="20">
        <dbReference type="Rhea" id="RHEA:66337"/>
    </physiologicalReaction>
</comment>
<keyword evidence="13" id="KW-0325">Glycoprotein</keyword>
<evidence type="ECO:0000256" key="9">
    <source>
        <dbReference type="ARBA" id="ARBA00022847"/>
    </source>
</evidence>
<keyword evidence="8 27" id="KW-0812">Transmembrane</keyword>
<evidence type="ECO:0000256" key="19">
    <source>
        <dbReference type="ARBA" id="ARBA00051403"/>
    </source>
</evidence>
<dbReference type="PROSITE" id="PS50850">
    <property type="entry name" value="MFS"/>
    <property type="match status" value="1"/>
</dbReference>
<accession>A0AAJ6QQ46</accession>
<dbReference type="Proteomes" id="UP000694867">
    <property type="component" value="Unplaced"/>
</dbReference>
<evidence type="ECO:0000256" key="2">
    <source>
        <dbReference type="ARBA" id="ARBA00004554"/>
    </source>
</evidence>